<evidence type="ECO:0000256" key="2">
    <source>
        <dbReference type="ARBA" id="ARBA00022750"/>
    </source>
</evidence>
<keyword evidence="3" id="KW-0378">Hydrolase</keyword>
<dbReference type="SUPFAM" id="SSF50630">
    <property type="entry name" value="Acid proteases"/>
    <property type="match status" value="1"/>
</dbReference>
<dbReference type="PANTHER" id="PTHR19422:SF123">
    <property type="entry name" value="RT1 CLASS I, LOCUS CE15"/>
    <property type="match status" value="1"/>
</dbReference>
<dbReference type="Gene3D" id="2.40.70.10">
    <property type="entry name" value="Acid Proteases"/>
    <property type="match status" value="1"/>
</dbReference>
<dbReference type="InterPro" id="IPR051592">
    <property type="entry name" value="HERV-K_Pro_peptidase_A2"/>
</dbReference>
<dbReference type="AlphaFoldDB" id="A0A3M0KI44"/>
<dbReference type="InterPro" id="IPR018061">
    <property type="entry name" value="Retropepsins"/>
</dbReference>
<dbReference type="PROSITE" id="PS50175">
    <property type="entry name" value="ASP_PROT_RETROV"/>
    <property type="match status" value="1"/>
</dbReference>
<keyword evidence="2" id="KW-0064">Aspartyl protease</keyword>
<dbReference type="Pfam" id="PF00077">
    <property type="entry name" value="RVP"/>
    <property type="match status" value="1"/>
</dbReference>
<dbReference type="GO" id="GO:0004190">
    <property type="term" value="F:aspartic-type endopeptidase activity"/>
    <property type="evidence" value="ECO:0007669"/>
    <property type="project" value="UniProtKB-KW"/>
</dbReference>
<dbReference type="InterPro" id="IPR021109">
    <property type="entry name" value="Peptidase_aspartic_dom_sf"/>
</dbReference>
<evidence type="ECO:0000313" key="6">
    <source>
        <dbReference type="Proteomes" id="UP000269221"/>
    </source>
</evidence>
<dbReference type="Proteomes" id="UP000269221">
    <property type="component" value="Unassembled WGS sequence"/>
</dbReference>
<organism evidence="5 6">
    <name type="scientific">Hirundo rustica rustica</name>
    <dbReference type="NCBI Taxonomy" id="333673"/>
    <lineage>
        <taxon>Eukaryota</taxon>
        <taxon>Metazoa</taxon>
        <taxon>Chordata</taxon>
        <taxon>Craniata</taxon>
        <taxon>Vertebrata</taxon>
        <taxon>Euteleostomi</taxon>
        <taxon>Archelosauria</taxon>
        <taxon>Archosauria</taxon>
        <taxon>Dinosauria</taxon>
        <taxon>Saurischia</taxon>
        <taxon>Theropoda</taxon>
        <taxon>Coelurosauria</taxon>
        <taxon>Aves</taxon>
        <taxon>Neognathae</taxon>
        <taxon>Neoaves</taxon>
        <taxon>Telluraves</taxon>
        <taxon>Australaves</taxon>
        <taxon>Passeriformes</taxon>
        <taxon>Sylvioidea</taxon>
        <taxon>Hirundinidae</taxon>
        <taxon>Hirundo</taxon>
    </lineage>
</organism>
<feature type="domain" description="Peptidase A2" evidence="4">
    <location>
        <begin position="47"/>
        <end position="123"/>
    </location>
</feature>
<evidence type="ECO:0000259" key="4">
    <source>
        <dbReference type="PROSITE" id="PS50175"/>
    </source>
</evidence>
<keyword evidence="1" id="KW-0645">Protease</keyword>
<name>A0A3M0KI44_HIRRU</name>
<proteinExistence type="predicted"/>
<dbReference type="GO" id="GO:0006508">
    <property type="term" value="P:proteolysis"/>
    <property type="evidence" value="ECO:0007669"/>
    <property type="project" value="UniProtKB-KW"/>
</dbReference>
<dbReference type="STRING" id="333673.A0A3M0KI44"/>
<keyword evidence="6" id="KW-1185">Reference proteome</keyword>
<comment type="caution">
    <text evidence="5">The sequence shown here is derived from an EMBL/GenBank/DDBJ whole genome shotgun (WGS) entry which is preliminary data.</text>
</comment>
<dbReference type="OrthoDB" id="9217944at2759"/>
<protein>
    <recommendedName>
        <fullName evidence="4">Peptidase A2 domain-containing protein</fullName>
    </recommendedName>
</protein>
<evidence type="ECO:0000313" key="5">
    <source>
        <dbReference type="EMBL" id="RMC10934.1"/>
    </source>
</evidence>
<gene>
    <name evidence="5" type="ORF">DUI87_12647</name>
</gene>
<dbReference type="PANTHER" id="PTHR19422">
    <property type="entry name" value="GAG RETROVIRAL POLYPROTEIN"/>
    <property type="match status" value="1"/>
</dbReference>
<dbReference type="InterPro" id="IPR001995">
    <property type="entry name" value="Peptidase_A2_cat"/>
</dbReference>
<evidence type="ECO:0000256" key="1">
    <source>
        <dbReference type="ARBA" id="ARBA00022670"/>
    </source>
</evidence>
<accession>A0A3M0KI44</accession>
<dbReference type="EMBL" id="QRBI01000111">
    <property type="protein sequence ID" value="RMC10934.1"/>
    <property type="molecule type" value="Genomic_DNA"/>
</dbReference>
<sequence length="135" mass="14561">MNRLPGNGSFGSTGLPQVHWTAVLTKDHPEKVCTLSIPGVTLSEIRLRRLLGTGAGTTILSLATWPPEWPLDSVQMSVAGLAGTVQYYVSQRPVMIKNPEGQTAMVGPHVTAKTRVSLWGRDVLAVWGVRIGVDF</sequence>
<evidence type="ECO:0000256" key="3">
    <source>
        <dbReference type="ARBA" id="ARBA00022801"/>
    </source>
</evidence>
<reference evidence="5 6" key="1">
    <citation type="submission" date="2018-07" db="EMBL/GenBank/DDBJ databases">
        <title>A high quality draft genome assembly of the barn swallow (H. rustica rustica).</title>
        <authorList>
            <person name="Formenti G."/>
            <person name="Chiara M."/>
            <person name="Poveda L."/>
            <person name="Francoijs K.-J."/>
            <person name="Bonisoli-Alquati A."/>
            <person name="Canova L."/>
            <person name="Gianfranceschi L."/>
            <person name="Horner D.S."/>
            <person name="Saino N."/>
        </authorList>
    </citation>
    <scope>NUCLEOTIDE SEQUENCE [LARGE SCALE GENOMIC DNA]</scope>
    <source>
        <strain evidence="5">Chelidonia</strain>
        <tissue evidence="5">Blood</tissue>
    </source>
</reference>